<organism evidence="3 4">
    <name type="scientific">Antarcticimicrobium sediminis</name>
    <dbReference type="NCBI Taxonomy" id="2546227"/>
    <lineage>
        <taxon>Bacteria</taxon>
        <taxon>Pseudomonadati</taxon>
        <taxon>Pseudomonadota</taxon>
        <taxon>Alphaproteobacteria</taxon>
        <taxon>Rhodobacterales</taxon>
        <taxon>Paracoccaceae</taxon>
        <taxon>Antarcticimicrobium</taxon>
    </lineage>
</organism>
<proteinExistence type="predicted"/>
<comment type="caution">
    <text evidence="3">The sequence shown here is derived from an EMBL/GenBank/DDBJ whole genome shotgun (WGS) entry which is preliminary data.</text>
</comment>
<feature type="domain" description="PLD phosphodiesterase" evidence="2">
    <location>
        <begin position="265"/>
        <end position="295"/>
    </location>
</feature>
<evidence type="ECO:0000256" key="1">
    <source>
        <dbReference type="SAM" id="MobiDB-lite"/>
    </source>
</evidence>
<dbReference type="Proteomes" id="UP000294662">
    <property type="component" value="Unassembled WGS sequence"/>
</dbReference>
<dbReference type="InterPro" id="IPR001736">
    <property type="entry name" value="PLipase_D/transphosphatidylase"/>
</dbReference>
<gene>
    <name evidence="3" type="ORF">E1B25_16935</name>
</gene>
<dbReference type="RefSeq" id="WP_132830720.1">
    <property type="nucleotide sequence ID" value="NZ_SMFP01000012.1"/>
</dbReference>
<evidence type="ECO:0000313" key="3">
    <source>
        <dbReference type="EMBL" id="TDE35639.1"/>
    </source>
</evidence>
<dbReference type="OrthoDB" id="7784537at2"/>
<name>A0A4R5ELU2_9RHOB</name>
<evidence type="ECO:0000259" key="2">
    <source>
        <dbReference type="PROSITE" id="PS50035"/>
    </source>
</evidence>
<sequence>MKYYEAFAEHGFHTALMTTFRFDAGVFEDVIRSRLRSNGCRNIAVLADTDMLNAAFAETGLPVSAGARYHLAKRSVKGAFHPKMVLQFGKTKGRLIVGSANLTGAGLHGNLEILEVLEVNQNDMTAAPLLAAALAYFASHTDRRDKAMKQALERASRNTDWLQHVRAASRIETPSGFVEFVTESAGATIADRLVDAVGGRRVSRVVCAAPFWDSNLSAVQILQRRLSPEITALVVDPKAQDFDAPGFRALERASLHSAGQLSACEKRRFHAKLIIVETNEGDLVLSGSANISRPALLEVAGNGNAEAAILRWEPPGTAVQRLGIDAALAVNMPLSDLKPRQRAVNEGETKEERLIDGGAVFLDAAALEWQPPGDVDLSSCLIEVFDVARKSLGVGEPVGVGERIWIEGIDDLNAAAAAEALIEDRRSVRMPIVSLSQLKARSNPPSRAGAQKILDEIYAQETIDAELCEQLRRLFELLQENDAPVPTRDGSSSRGDDPQDEDDSRHLDSDAFGEAAQGFSTNAERDVAFRSAYDRIAQILRHLQPRTTQSELSNGGSSSGSKQPAAVHKRSPDQRRDQLSEFLQVILDGLQSGGLEPLSITALTMIQAFITTMRSEAAETDSTAGEAKAFGPNKPGSGWIRMLGRCLQGFVEAIPEALSESDVEDEQIEVLAQILMTAKMVFERAQKDNMPVVCRSMGIVLSKLHHKLGSAISGHRGKETLLIQEITRTARLQEETDSIVTLQAGQ</sequence>
<keyword evidence="4" id="KW-1185">Reference proteome</keyword>
<feature type="region of interest" description="Disordered" evidence="1">
    <location>
        <begin position="544"/>
        <end position="574"/>
    </location>
</feature>
<feature type="region of interest" description="Disordered" evidence="1">
    <location>
        <begin position="482"/>
        <end position="507"/>
    </location>
</feature>
<evidence type="ECO:0000313" key="4">
    <source>
        <dbReference type="Proteomes" id="UP000294662"/>
    </source>
</evidence>
<dbReference type="Gene3D" id="3.30.870.10">
    <property type="entry name" value="Endonuclease Chain A"/>
    <property type="match status" value="2"/>
</dbReference>
<reference evidence="3 4" key="1">
    <citation type="submission" date="2019-03" db="EMBL/GenBank/DDBJ databases">
        <authorList>
            <person name="Zhang S."/>
        </authorList>
    </citation>
    <scope>NUCLEOTIDE SEQUENCE [LARGE SCALE GENOMIC DNA]</scope>
    <source>
        <strain evidence="3 4">S4J41</strain>
    </source>
</reference>
<protein>
    <recommendedName>
        <fullName evidence="2">PLD phosphodiesterase domain-containing protein</fullName>
    </recommendedName>
</protein>
<dbReference type="CDD" id="cd09117">
    <property type="entry name" value="PLDc_Bfil_DEXD_like"/>
    <property type="match status" value="1"/>
</dbReference>
<dbReference type="AlphaFoldDB" id="A0A4R5ELU2"/>
<dbReference type="EMBL" id="SMFP01000012">
    <property type="protein sequence ID" value="TDE35639.1"/>
    <property type="molecule type" value="Genomic_DNA"/>
</dbReference>
<dbReference type="GO" id="GO:0003824">
    <property type="term" value="F:catalytic activity"/>
    <property type="evidence" value="ECO:0007669"/>
    <property type="project" value="InterPro"/>
</dbReference>
<accession>A0A4R5ELU2</accession>
<dbReference type="GO" id="GO:0006793">
    <property type="term" value="P:phosphorus metabolic process"/>
    <property type="evidence" value="ECO:0007669"/>
    <property type="project" value="UniProtKB-ARBA"/>
</dbReference>
<dbReference type="PROSITE" id="PS50035">
    <property type="entry name" value="PLD"/>
    <property type="match status" value="1"/>
</dbReference>